<feature type="region of interest" description="Disordered" evidence="1">
    <location>
        <begin position="121"/>
        <end position="140"/>
    </location>
</feature>
<name>A0ABW4NLG4_9LACT</name>
<proteinExistence type="predicted"/>
<keyword evidence="2" id="KW-0732">Signal</keyword>
<evidence type="ECO:0000256" key="2">
    <source>
        <dbReference type="SAM" id="SignalP"/>
    </source>
</evidence>
<feature type="chain" id="PRO_5045929689" evidence="2">
    <location>
        <begin position="21"/>
        <end position="375"/>
    </location>
</feature>
<organism evidence="3 4">
    <name type="scientific">Carnobacterium antarcticum</name>
    <dbReference type="NCBI Taxonomy" id="2126436"/>
    <lineage>
        <taxon>Bacteria</taxon>
        <taxon>Bacillati</taxon>
        <taxon>Bacillota</taxon>
        <taxon>Bacilli</taxon>
        <taxon>Lactobacillales</taxon>
        <taxon>Carnobacteriaceae</taxon>
        <taxon>Carnobacterium</taxon>
    </lineage>
</organism>
<dbReference type="Gene3D" id="3.10.570.10">
    <property type="entry name" value="sex pheromone staph- cam373 precursor domain"/>
    <property type="match status" value="1"/>
</dbReference>
<sequence length="375" mass="40966">MNKKIIALTASLVFLLSACGNPTGEDGASTPAETPGKSGKTTATSHQLSTEYYKAVVTDGGYQTSQSRGITLGLNSNFNLKAFEVGLMSLSQDHYATDTHYFQEGQYLDSASVAKWLGRVSEENPDGLNPEDNGSKEPNERNPYFLASILEQDYMVETKDGFAVDGISIGLAMNTVDYYQKVQFGSEFETKISREELLKQGKAMADKIVQRLREIEGVGDIPIVVGIFEQTTKDDLSGGSYIAQATSENGNTKVGSWSAINETKVIFPLAGETSNELTSFENFKAEVENFFPNLSGVTAEAYYTENQLVKMKVTVTTQFYGESEMISFTQHVADKAASFLPPNIPIEVTIDSINGTEAFLARKAGETSFYSHVFD</sequence>
<feature type="signal peptide" evidence="2">
    <location>
        <begin position="1"/>
        <end position="20"/>
    </location>
</feature>
<evidence type="ECO:0000313" key="3">
    <source>
        <dbReference type="EMBL" id="MFD1799244.1"/>
    </source>
</evidence>
<dbReference type="PROSITE" id="PS51257">
    <property type="entry name" value="PROKAR_LIPOPROTEIN"/>
    <property type="match status" value="1"/>
</dbReference>
<protein>
    <submittedName>
        <fullName evidence="3">CamS family sex pheromone protein</fullName>
    </submittedName>
</protein>
<dbReference type="CDD" id="cd13441">
    <property type="entry name" value="CamS_repeat_1"/>
    <property type="match status" value="1"/>
</dbReference>
<dbReference type="PIRSF" id="PIRSF012509">
    <property type="entry name" value="CamS"/>
    <property type="match status" value="1"/>
</dbReference>
<dbReference type="Pfam" id="PF07537">
    <property type="entry name" value="CamS"/>
    <property type="match status" value="1"/>
</dbReference>
<reference evidence="4" key="1">
    <citation type="journal article" date="2019" name="Int. J. Syst. Evol. Microbiol.">
        <title>The Global Catalogue of Microorganisms (GCM) 10K type strain sequencing project: providing services to taxonomists for standard genome sequencing and annotation.</title>
        <authorList>
            <consortium name="The Broad Institute Genomics Platform"/>
            <consortium name="The Broad Institute Genome Sequencing Center for Infectious Disease"/>
            <person name="Wu L."/>
            <person name="Ma J."/>
        </authorList>
    </citation>
    <scope>NUCLEOTIDE SEQUENCE [LARGE SCALE GENOMIC DNA]</scope>
    <source>
        <strain evidence="4">KCTC 42143</strain>
    </source>
</reference>
<comment type="caution">
    <text evidence="3">The sequence shown here is derived from an EMBL/GenBank/DDBJ whole genome shotgun (WGS) entry which is preliminary data.</text>
</comment>
<evidence type="ECO:0000313" key="4">
    <source>
        <dbReference type="Proteomes" id="UP001597285"/>
    </source>
</evidence>
<dbReference type="RefSeq" id="WP_058918932.1">
    <property type="nucleotide sequence ID" value="NZ_JBHSQC010000004.1"/>
</dbReference>
<accession>A0ABW4NLG4</accession>
<dbReference type="EMBL" id="JBHUFF010000009">
    <property type="protein sequence ID" value="MFD1799244.1"/>
    <property type="molecule type" value="Genomic_DNA"/>
</dbReference>
<feature type="region of interest" description="Disordered" evidence="1">
    <location>
        <begin position="24"/>
        <end position="45"/>
    </location>
</feature>
<gene>
    <name evidence="3" type="ORF">ACFSBK_05135</name>
</gene>
<keyword evidence="4" id="KW-1185">Reference proteome</keyword>
<dbReference type="InterPro" id="IPR011426">
    <property type="entry name" value="CamS"/>
</dbReference>
<dbReference type="CDD" id="cd13440">
    <property type="entry name" value="CamS_repeat_2"/>
    <property type="match status" value="1"/>
</dbReference>
<evidence type="ECO:0000256" key="1">
    <source>
        <dbReference type="SAM" id="MobiDB-lite"/>
    </source>
</evidence>
<dbReference type="Proteomes" id="UP001597285">
    <property type="component" value="Unassembled WGS sequence"/>
</dbReference>